<evidence type="ECO:0000256" key="11">
    <source>
        <dbReference type="SAM" id="Phobius"/>
    </source>
</evidence>
<sequence>MAAPIPGSTVGAGDSSGGAGVSDGSKRVLYLVFAVFFILGGVTNINDILIPKLKGLYQLSHFQANLVQFAFFTSYAIFSIPAGVLLRKLGYIRGFVVGFLVVAAGALLFLPAANTGVYASFLAALFVIGGGITLLQVAMNPVVVTLGDPSTASSRLTFAQAFNSVGVFLMVYGGAELLLGDTAPVDTAAMAPAELTAYRVSEATVIGHAYIGLAIAMVAIAALFWFWRKALDGRQVEETDYSGTLALLASTPRLQFGALCIFAYVGAEVAIASNMVAYMAEDRVLGLSPVEGGRMVALYWGGAMVGRLVGGFVLRAIKPGNVLAGAAAMNIALLAVSALTSGGLAAWSLVACGLFNSIMFPTIFSLSTQGLNERAAQASGVLCTAIVGGALIPPALGLVADGAGLAIALVVPIICYLVIAAFGRYARSHGIDG</sequence>
<keyword evidence="6" id="KW-0997">Cell inner membrane</keyword>
<keyword evidence="7" id="KW-0762">Sugar transport</keyword>
<evidence type="ECO:0000313" key="12">
    <source>
        <dbReference type="EMBL" id="ANY18619.1"/>
    </source>
</evidence>
<dbReference type="InterPro" id="IPR050375">
    <property type="entry name" value="MFS_TsgA-like"/>
</dbReference>
<comment type="similarity">
    <text evidence="3">Belongs to the major facilitator superfamily. FHS transporter (TC 2.A.1.7) family.</text>
</comment>
<dbReference type="SUPFAM" id="SSF103473">
    <property type="entry name" value="MFS general substrate transporter"/>
    <property type="match status" value="1"/>
</dbReference>
<dbReference type="Pfam" id="PF07690">
    <property type="entry name" value="MFS_1"/>
    <property type="match status" value="1"/>
</dbReference>
<evidence type="ECO:0000256" key="4">
    <source>
        <dbReference type="ARBA" id="ARBA00022448"/>
    </source>
</evidence>
<dbReference type="Gene3D" id="1.20.1250.20">
    <property type="entry name" value="MFS general substrate transporter like domains"/>
    <property type="match status" value="2"/>
</dbReference>
<dbReference type="PANTHER" id="PTHR43702">
    <property type="entry name" value="L-FUCOSE-PROTON SYMPORTER"/>
    <property type="match status" value="1"/>
</dbReference>
<feature type="transmembrane region" description="Helical" evidence="11">
    <location>
        <begin position="116"/>
        <end position="135"/>
    </location>
</feature>
<evidence type="ECO:0000256" key="3">
    <source>
        <dbReference type="ARBA" id="ARBA00009120"/>
    </source>
</evidence>
<keyword evidence="5" id="KW-1003">Cell membrane</keyword>
<dbReference type="PATRIC" id="fig|692370.5.peg.87"/>
<dbReference type="Proteomes" id="UP000092932">
    <property type="component" value="Chromosome"/>
</dbReference>
<feature type="transmembrane region" description="Helical" evidence="11">
    <location>
        <begin position="378"/>
        <end position="396"/>
    </location>
</feature>
<evidence type="ECO:0000256" key="2">
    <source>
        <dbReference type="ARBA" id="ARBA00004429"/>
    </source>
</evidence>
<feature type="transmembrane region" description="Helical" evidence="11">
    <location>
        <begin position="66"/>
        <end position="86"/>
    </location>
</feature>
<dbReference type="GO" id="GO:1904659">
    <property type="term" value="P:D-glucose transmembrane transport"/>
    <property type="evidence" value="ECO:0007669"/>
    <property type="project" value="InterPro"/>
</dbReference>
<gene>
    <name evidence="12" type="primary">fucP</name>
    <name evidence="12" type="ORF">A6F68_00083</name>
</gene>
<keyword evidence="4" id="KW-0813">Transport</keyword>
<keyword evidence="10 11" id="KW-0472">Membrane</keyword>
<dbReference type="NCBIfam" id="TIGR01272">
    <property type="entry name" value="gluP"/>
    <property type="match status" value="1"/>
</dbReference>
<feature type="transmembrane region" description="Helical" evidence="11">
    <location>
        <begin position="156"/>
        <end position="175"/>
    </location>
</feature>
<proteinExistence type="inferred from homology"/>
<feature type="transmembrane region" description="Helical" evidence="11">
    <location>
        <begin position="256"/>
        <end position="277"/>
    </location>
</feature>
<feature type="transmembrane region" description="Helical" evidence="11">
    <location>
        <begin position="91"/>
        <end position="110"/>
    </location>
</feature>
<dbReference type="EMBL" id="CP016591">
    <property type="protein sequence ID" value="ANY18619.1"/>
    <property type="molecule type" value="Genomic_DNA"/>
</dbReference>
<dbReference type="KEGG" id="ado:A6F68_00083"/>
<comment type="subcellular location">
    <subcellularLocation>
        <location evidence="2">Cell inner membrane</location>
        <topology evidence="2">Multi-pass membrane protein</topology>
    </subcellularLocation>
</comment>
<evidence type="ECO:0000313" key="13">
    <source>
        <dbReference type="Proteomes" id="UP000092932"/>
    </source>
</evidence>
<organism evidence="12 13">
    <name type="scientific">Tsuneonella dongtanensis</name>
    <dbReference type="NCBI Taxonomy" id="692370"/>
    <lineage>
        <taxon>Bacteria</taxon>
        <taxon>Pseudomonadati</taxon>
        <taxon>Pseudomonadota</taxon>
        <taxon>Alphaproteobacteria</taxon>
        <taxon>Sphingomonadales</taxon>
        <taxon>Erythrobacteraceae</taxon>
        <taxon>Tsuneonella</taxon>
    </lineage>
</organism>
<keyword evidence="13" id="KW-1185">Reference proteome</keyword>
<keyword evidence="9 11" id="KW-1133">Transmembrane helix</keyword>
<feature type="transmembrane region" description="Helical" evidence="11">
    <location>
        <begin position="297"/>
        <end position="314"/>
    </location>
</feature>
<dbReference type="InterPro" id="IPR036259">
    <property type="entry name" value="MFS_trans_sf"/>
</dbReference>
<dbReference type="CDD" id="cd17394">
    <property type="entry name" value="MFS_FucP_like"/>
    <property type="match status" value="1"/>
</dbReference>
<dbReference type="GO" id="GO:0005886">
    <property type="term" value="C:plasma membrane"/>
    <property type="evidence" value="ECO:0007669"/>
    <property type="project" value="UniProtKB-SubCell"/>
</dbReference>
<dbReference type="OrthoDB" id="9795150at2"/>
<reference evidence="12 13" key="1">
    <citation type="submission" date="2016-07" db="EMBL/GenBank/DDBJ databases">
        <title>Complete genome sequence of Altererythrobacter dongtanensis KCTC 22672, a type strain with esterase isolated from tidal flat.</title>
        <authorList>
            <person name="Cheng H."/>
            <person name="Wu Y.-H."/>
            <person name="Zhou P."/>
            <person name="Huo Y.-Y."/>
            <person name="Wang C.-S."/>
            <person name="Xu X.-W."/>
        </authorList>
    </citation>
    <scope>NUCLEOTIDE SEQUENCE [LARGE SCALE GENOMIC DNA]</scope>
    <source>
        <strain evidence="12 13">KCTC 22672</strain>
    </source>
</reference>
<feature type="transmembrane region" description="Helical" evidence="11">
    <location>
        <begin position="205"/>
        <end position="227"/>
    </location>
</feature>
<name>A0A1B2A8X8_9SPHN</name>
<evidence type="ECO:0000256" key="5">
    <source>
        <dbReference type="ARBA" id="ARBA00022475"/>
    </source>
</evidence>
<evidence type="ECO:0000256" key="10">
    <source>
        <dbReference type="ARBA" id="ARBA00023136"/>
    </source>
</evidence>
<dbReference type="InterPro" id="IPR005964">
    <property type="entry name" value="Glc/Gal_transptr_bac"/>
</dbReference>
<dbReference type="AlphaFoldDB" id="A0A1B2A8X8"/>
<evidence type="ECO:0000256" key="1">
    <source>
        <dbReference type="ARBA" id="ARBA00003321"/>
    </source>
</evidence>
<feature type="transmembrane region" description="Helical" evidence="11">
    <location>
        <begin position="321"/>
        <end position="339"/>
    </location>
</feature>
<evidence type="ECO:0000256" key="9">
    <source>
        <dbReference type="ARBA" id="ARBA00022989"/>
    </source>
</evidence>
<accession>A0A1B2A8X8</accession>
<dbReference type="RefSeq" id="WP_067674770.1">
    <property type="nucleotide sequence ID" value="NZ_CP016591.1"/>
</dbReference>
<dbReference type="GO" id="GO:0055056">
    <property type="term" value="F:D-glucose transmembrane transporter activity"/>
    <property type="evidence" value="ECO:0007669"/>
    <property type="project" value="InterPro"/>
</dbReference>
<protein>
    <submittedName>
        <fullName evidence="12">L-fucose-proton symporter</fullName>
    </submittedName>
</protein>
<evidence type="ECO:0000256" key="7">
    <source>
        <dbReference type="ARBA" id="ARBA00022597"/>
    </source>
</evidence>
<evidence type="ECO:0000256" key="6">
    <source>
        <dbReference type="ARBA" id="ARBA00022519"/>
    </source>
</evidence>
<keyword evidence="8 11" id="KW-0812">Transmembrane</keyword>
<feature type="transmembrane region" description="Helical" evidence="11">
    <location>
        <begin position="345"/>
        <end position="366"/>
    </location>
</feature>
<feature type="transmembrane region" description="Helical" evidence="11">
    <location>
        <begin position="402"/>
        <end position="422"/>
    </location>
</feature>
<comment type="function">
    <text evidence="1">Intake of glucose and galactose.</text>
</comment>
<feature type="transmembrane region" description="Helical" evidence="11">
    <location>
        <begin position="28"/>
        <end position="46"/>
    </location>
</feature>
<dbReference type="InterPro" id="IPR011701">
    <property type="entry name" value="MFS"/>
</dbReference>
<dbReference type="STRING" id="692370.A6F68_00083"/>
<dbReference type="GO" id="GO:0005354">
    <property type="term" value="F:galactose transmembrane transporter activity"/>
    <property type="evidence" value="ECO:0007669"/>
    <property type="project" value="InterPro"/>
</dbReference>
<evidence type="ECO:0000256" key="8">
    <source>
        <dbReference type="ARBA" id="ARBA00022692"/>
    </source>
</evidence>
<dbReference type="PANTHER" id="PTHR43702:SF3">
    <property type="entry name" value="PROTEIN TSGA"/>
    <property type="match status" value="1"/>
</dbReference>